<accession>A0A0E9WSN2</accession>
<protein>
    <submittedName>
        <fullName evidence="1">Uncharacterized protein</fullName>
    </submittedName>
</protein>
<proteinExistence type="predicted"/>
<dbReference type="AlphaFoldDB" id="A0A0E9WSN2"/>
<evidence type="ECO:0000313" key="1">
    <source>
        <dbReference type="EMBL" id="JAH93434.1"/>
    </source>
</evidence>
<reference evidence="1" key="1">
    <citation type="submission" date="2014-11" db="EMBL/GenBank/DDBJ databases">
        <authorList>
            <person name="Amaro Gonzalez C."/>
        </authorList>
    </citation>
    <scope>NUCLEOTIDE SEQUENCE</scope>
</reference>
<dbReference type="EMBL" id="GBXM01015143">
    <property type="protein sequence ID" value="JAH93434.1"/>
    <property type="molecule type" value="Transcribed_RNA"/>
</dbReference>
<sequence>MPRQFTDRCNLLRDGIQKSRCQLRNGAELVTTEWIAQSPHTPEDFFTIPTHFLHAYKTMFFQL</sequence>
<organism evidence="1">
    <name type="scientific">Anguilla anguilla</name>
    <name type="common">European freshwater eel</name>
    <name type="synonym">Muraena anguilla</name>
    <dbReference type="NCBI Taxonomy" id="7936"/>
    <lineage>
        <taxon>Eukaryota</taxon>
        <taxon>Metazoa</taxon>
        <taxon>Chordata</taxon>
        <taxon>Craniata</taxon>
        <taxon>Vertebrata</taxon>
        <taxon>Euteleostomi</taxon>
        <taxon>Actinopterygii</taxon>
        <taxon>Neopterygii</taxon>
        <taxon>Teleostei</taxon>
        <taxon>Anguilliformes</taxon>
        <taxon>Anguillidae</taxon>
        <taxon>Anguilla</taxon>
    </lineage>
</organism>
<name>A0A0E9WSN2_ANGAN</name>
<reference evidence="1" key="2">
    <citation type="journal article" date="2015" name="Fish Shellfish Immunol.">
        <title>Early steps in the European eel (Anguilla anguilla)-Vibrio vulnificus interaction in the gills: Role of the RtxA13 toxin.</title>
        <authorList>
            <person name="Callol A."/>
            <person name="Pajuelo D."/>
            <person name="Ebbesson L."/>
            <person name="Teles M."/>
            <person name="MacKenzie S."/>
            <person name="Amaro C."/>
        </authorList>
    </citation>
    <scope>NUCLEOTIDE SEQUENCE</scope>
</reference>